<organism evidence="1 2">
    <name type="scientific">Trifolium medium</name>
    <dbReference type="NCBI Taxonomy" id="97028"/>
    <lineage>
        <taxon>Eukaryota</taxon>
        <taxon>Viridiplantae</taxon>
        <taxon>Streptophyta</taxon>
        <taxon>Embryophyta</taxon>
        <taxon>Tracheophyta</taxon>
        <taxon>Spermatophyta</taxon>
        <taxon>Magnoliopsida</taxon>
        <taxon>eudicotyledons</taxon>
        <taxon>Gunneridae</taxon>
        <taxon>Pentapetalae</taxon>
        <taxon>rosids</taxon>
        <taxon>fabids</taxon>
        <taxon>Fabales</taxon>
        <taxon>Fabaceae</taxon>
        <taxon>Papilionoideae</taxon>
        <taxon>50 kb inversion clade</taxon>
        <taxon>NPAAA clade</taxon>
        <taxon>Hologalegina</taxon>
        <taxon>IRL clade</taxon>
        <taxon>Trifolieae</taxon>
        <taxon>Trifolium</taxon>
    </lineage>
</organism>
<reference evidence="1 2" key="1">
    <citation type="journal article" date="2018" name="Front. Plant Sci.">
        <title>Red Clover (Trifolium pratense) and Zigzag Clover (T. medium) - A Picture of Genomic Similarities and Differences.</title>
        <authorList>
            <person name="Dluhosova J."/>
            <person name="Istvanek J."/>
            <person name="Nedelnik J."/>
            <person name="Repkova J."/>
        </authorList>
    </citation>
    <scope>NUCLEOTIDE SEQUENCE [LARGE SCALE GENOMIC DNA]</scope>
    <source>
        <strain evidence="2">cv. 10/8</strain>
        <tissue evidence="1">Leaf</tissue>
    </source>
</reference>
<comment type="caution">
    <text evidence="1">The sequence shown here is derived from an EMBL/GenBank/DDBJ whole genome shotgun (WGS) entry which is preliminary data.</text>
</comment>
<keyword evidence="2" id="KW-1185">Reference proteome</keyword>
<sequence>VLIDPLEVISHTFGFGLKACQLRRLANSREISSLLLR</sequence>
<accession>A0A392W1S2</accession>
<proteinExistence type="predicted"/>
<evidence type="ECO:0000313" key="1">
    <source>
        <dbReference type="EMBL" id="MCI93171.1"/>
    </source>
</evidence>
<protein>
    <submittedName>
        <fullName evidence="1">Uncharacterized protein</fullName>
    </submittedName>
</protein>
<dbReference type="EMBL" id="LXQA011321505">
    <property type="protein sequence ID" value="MCI93171.1"/>
    <property type="molecule type" value="Genomic_DNA"/>
</dbReference>
<feature type="non-terminal residue" evidence="1">
    <location>
        <position position="1"/>
    </location>
</feature>
<evidence type="ECO:0000313" key="2">
    <source>
        <dbReference type="Proteomes" id="UP000265520"/>
    </source>
</evidence>
<dbReference type="AlphaFoldDB" id="A0A392W1S2"/>
<dbReference type="Proteomes" id="UP000265520">
    <property type="component" value="Unassembled WGS sequence"/>
</dbReference>
<name>A0A392W1S2_9FABA</name>